<dbReference type="GO" id="GO:0003677">
    <property type="term" value="F:DNA binding"/>
    <property type="evidence" value="ECO:0007669"/>
    <property type="project" value="InterPro"/>
</dbReference>
<dbReference type="EMBL" id="QZEI01000118">
    <property type="protein sequence ID" value="RLV57933.1"/>
    <property type="molecule type" value="Genomic_DNA"/>
</dbReference>
<dbReference type="PROSITE" id="PS50943">
    <property type="entry name" value="HTH_CROC1"/>
    <property type="match status" value="1"/>
</dbReference>
<dbReference type="SMART" id="SM00530">
    <property type="entry name" value="HTH_XRE"/>
    <property type="match status" value="1"/>
</dbReference>
<comment type="caution">
    <text evidence="2">The sequence shown here is derived from an EMBL/GenBank/DDBJ whole genome shotgun (WGS) entry which is preliminary data.</text>
</comment>
<dbReference type="Gene3D" id="1.10.260.40">
    <property type="entry name" value="lambda repressor-like DNA-binding domains"/>
    <property type="match status" value="1"/>
</dbReference>
<sequence length="167" mass="19169">METSLGERLERALFELNVTQKQLAKKAGVTQQTISYIVKNKIPESKLAPKLADALGINPNWLILGLGELTKNFGYEIPIINSYFVLQKFFRDGYRIYGEPFLVTEINLGKQAFAFQTDLDQVAICSLENSFNAKEFLLIEASKFQVLDSQQDNAYPIYEWRKRSVEY</sequence>
<protein>
    <submittedName>
        <fullName evidence="2">XRE family transcriptional regulator</fullName>
    </submittedName>
</protein>
<evidence type="ECO:0000313" key="2">
    <source>
        <dbReference type="EMBL" id="RLV57933.1"/>
    </source>
</evidence>
<accession>A0A3L8PTK1</accession>
<dbReference type="InterPro" id="IPR001387">
    <property type="entry name" value="Cro/C1-type_HTH"/>
</dbReference>
<gene>
    <name evidence="2" type="ORF">D5018_19970</name>
</gene>
<keyword evidence="3" id="KW-1185">Reference proteome</keyword>
<dbReference type="RefSeq" id="WP_121840741.1">
    <property type="nucleotide sequence ID" value="NZ_ML014867.1"/>
</dbReference>
<organism evidence="2 3">
    <name type="scientific">Parashewanella curva</name>
    <dbReference type="NCBI Taxonomy" id="2338552"/>
    <lineage>
        <taxon>Bacteria</taxon>
        <taxon>Pseudomonadati</taxon>
        <taxon>Pseudomonadota</taxon>
        <taxon>Gammaproteobacteria</taxon>
        <taxon>Alteromonadales</taxon>
        <taxon>Shewanellaceae</taxon>
        <taxon>Parashewanella</taxon>
    </lineage>
</organism>
<name>A0A3L8PTK1_9GAMM</name>
<dbReference type="InterPro" id="IPR010982">
    <property type="entry name" value="Lambda_DNA-bd_dom_sf"/>
</dbReference>
<reference evidence="2 3" key="1">
    <citation type="submission" date="2018-09" db="EMBL/GenBank/DDBJ databases">
        <title>Phylogeny of the Shewanellaceae, and recommendation for two new genera, Pseudoshewanella and Parashewanella.</title>
        <authorList>
            <person name="Wang G."/>
        </authorList>
    </citation>
    <scope>NUCLEOTIDE SEQUENCE [LARGE SCALE GENOMIC DNA]</scope>
    <source>
        <strain evidence="2 3">C51</strain>
    </source>
</reference>
<dbReference type="OrthoDB" id="9791537at2"/>
<evidence type="ECO:0000259" key="1">
    <source>
        <dbReference type="PROSITE" id="PS50943"/>
    </source>
</evidence>
<proteinExistence type="predicted"/>
<dbReference type="AlphaFoldDB" id="A0A3L8PTK1"/>
<dbReference type="Pfam" id="PF01381">
    <property type="entry name" value="HTH_3"/>
    <property type="match status" value="1"/>
</dbReference>
<dbReference type="CDD" id="cd00093">
    <property type="entry name" value="HTH_XRE"/>
    <property type="match status" value="1"/>
</dbReference>
<feature type="domain" description="HTH cro/C1-type" evidence="1">
    <location>
        <begin position="15"/>
        <end position="62"/>
    </location>
</feature>
<dbReference type="Proteomes" id="UP000281474">
    <property type="component" value="Unassembled WGS sequence"/>
</dbReference>
<dbReference type="SUPFAM" id="SSF47413">
    <property type="entry name" value="lambda repressor-like DNA-binding domains"/>
    <property type="match status" value="1"/>
</dbReference>
<evidence type="ECO:0000313" key="3">
    <source>
        <dbReference type="Proteomes" id="UP000281474"/>
    </source>
</evidence>